<dbReference type="EMBL" id="UINC01112243">
    <property type="protein sequence ID" value="SVC81038.1"/>
    <property type="molecule type" value="Genomic_DNA"/>
</dbReference>
<protein>
    <recommendedName>
        <fullName evidence="1">Hydantoinase B/oxoprolinase domain-containing protein</fullName>
    </recommendedName>
</protein>
<dbReference type="Pfam" id="PF02538">
    <property type="entry name" value="Hydantoinase_B"/>
    <property type="match status" value="1"/>
</dbReference>
<name>A0A382Q7X5_9ZZZZ</name>
<dbReference type="AlphaFoldDB" id="A0A382Q7X5"/>
<feature type="domain" description="Hydantoinase B/oxoprolinase" evidence="1">
    <location>
        <begin position="2"/>
        <end position="92"/>
    </location>
</feature>
<feature type="non-terminal residue" evidence="2">
    <location>
        <position position="93"/>
    </location>
</feature>
<gene>
    <name evidence="2" type="ORF">METZ01_LOCUS333892</name>
</gene>
<evidence type="ECO:0000259" key="1">
    <source>
        <dbReference type="Pfam" id="PF02538"/>
    </source>
</evidence>
<reference evidence="2" key="1">
    <citation type="submission" date="2018-05" db="EMBL/GenBank/DDBJ databases">
        <authorList>
            <person name="Lanie J.A."/>
            <person name="Ng W.-L."/>
            <person name="Kazmierczak K.M."/>
            <person name="Andrzejewski T.M."/>
            <person name="Davidsen T.M."/>
            <person name="Wayne K.J."/>
            <person name="Tettelin H."/>
            <person name="Glass J.I."/>
            <person name="Rusch D."/>
            <person name="Podicherti R."/>
            <person name="Tsui H.-C.T."/>
            <person name="Winkler M.E."/>
        </authorList>
    </citation>
    <scope>NUCLEOTIDE SEQUENCE</scope>
</reference>
<accession>A0A382Q7X5</accession>
<dbReference type="GO" id="GO:0003824">
    <property type="term" value="F:catalytic activity"/>
    <property type="evidence" value="ECO:0007669"/>
    <property type="project" value="InterPro"/>
</dbReference>
<organism evidence="2">
    <name type="scientific">marine metagenome</name>
    <dbReference type="NCBI Taxonomy" id="408172"/>
    <lineage>
        <taxon>unclassified sequences</taxon>
        <taxon>metagenomes</taxon>
        <taxon>ecological metagenomes</taxon>
    </lineage>
</organism>
<proteinExistence type="predicted"/>
<evidence type="ECO:0000313" key="2">
    <source>
        <dbReference type="EMBL" id="SVC81038.1"/>
    </source>
</evidence>
<dbReference type="InterPro" id="IPR003692">
    <property type="entry name" value="Hydantoinase_B"/>
</dbReference>
<sequence>MDPVTLAVIENGLRQVCSEMDLVHEKTSFSPVISEAFDRSNGIYDRSSGEMIAQGELGLPIFLGVMQFATQAVLEKRSDLGPGDVIIQNDPYL</sequence>